<dbReference type="InterPro" id="IPR008991">
    <property type="entry name" value="Translation_prot_SH3-like_sf"/>
</dbReference>
<evidence type="ECO:0000256" key="3">
    <source>
        <dbReference type="ARBA" id="ARBA00023274"/>
    </source>
</evidence>
<dbReference type="GO" id="GO:0003735">
    <property type="term" value="F:structural constituent of ribosome"/>
    <property type="evidence" value="ECO:0007669"/>
    <property type="project" value="InterPro"/>
</dbReference>
<evidence type="ECO:0000259" key="4">
    <source>
        <dbReference type="SMART" id="SM01382"/>
    </source>
</evidence>
<evidence type="ECO:0000256" key="2">
    <source>
        <dbReference type="ARBA" id="ARBA00022980"/>
    </source>
</evidence>
<dbReference type="SMART" id="SM01382">
    <property type="entry name" value="Ribosomal_L2_C"/>
    <property type="match status" value="1"/>
</dbReference>
<organism evidence="5 6">
    <name type="scientific">Phtheirospermum japonicum</name>
    <dbReference type="NCBI Taxonomy" id="374723"/>
    <lineage>
        <taxon>Eukaryota</taxon>
        <taxon>Viridiplantae</taxon>
        <taxon>Streptophyta</taxon>
        <taxon>Embryophyta</taxon>
        <taxon>Tracheophyta</taxon>
        <taxon>Spermatophyta</taxon>
        <taxon>Magnoliopsida</taxon>
        <taxon>eudicotyledons</taxon>
        <taxon>Gunneridae</taxon>
        <taxon>Pentapetalae</taxon>
        <taxon>asterids</taxon>
        <taxon>lamiids</taxon>
        <taxon>Lamiales</taxon>
        <taxon>Orobanchaceae</taxon>
        <taxon>Orobanchaceae incertae sedis</taxon>
        <taxon>Phtheirospermum</taxon>
    </lineage>
</organism>
<evidence type="ECO:0000256" key="1">
    <source>
        <dbReference type="ARBA" id="ARBA00005636"/>
    </source>
</evidence>
<keyword evidence="2 5" id="KW-0689">Ribosomal protein</keyword>
<dbReference type="GO" id="GO:0003723">
    <property type="term" value="F:RNA binding"/>
    <property type="evidence" value="ECO:0007669"/>
    <property type="project" value="TreeGrafter"/>
</dbReference>
<dbReference type="InterPro" id="IPR002171">
    <property type="entry name" value="Ribosomal_uL2"/>
</dbReference>
<dbReference type="AlphaFoldDB" id="A0A830C2E9"/>
<gene>
    <name evidence="5" type="ORF">PHJA_001472000</name>
</gene>
<name>A0A830C2E9_9LAMI</name>
<dbReference type="Gene3D" id="4.10.950.10">
    <property type="entry name" value="Ribosomal protein L2, domain 3"/>
    <property type="match status" value="1"/>
</dbReference>
<dbReference type="EMBL" id="BMAC01000307">
    <property type="protein sequence ID" value="GFP93276.1"/>
    <property type="molecule type" value="Genomic_DNA"/>
</dbReference>
<dbReference type="SUPFAM" id="SSF50104">
    <property type="entry name" value="Translation proteins SH3-like domain"/>
    <property type="match status" value="1"/>
</dbReference>
<dbReference type="OrthoDB" id="563959at2759"/>
<dbReference type="Proteomes" id="UP000653305">
    <property type="component" value="Unassembled WGS sequence"/>
</dbReference>
<keyword evidence="3" id="KW-0687">Ribonucleoprotein</keyword>
<comment type="similarity">
    <text evidence="1">Belongs to the universal ribosomal protein uL2 family.</text>
</comment>
<accession>A0A830C2E9</accession>
<evidence type="ECO:0000313" key="6">
    <source>
        <dbReference type="Proteomes" id="UP000653305"/>
    </source>
</evidence>
<sequence>MLNVSQVTVHNIELTLGKGEQLVRAAGAVAKLIAKDGKLATLSLPSGEIRLISKNCSTTVGQVGNVEENQKSLGRTGSLHWLGKRHVVRGVVMNPIDHHPWRW</sequence>
<feature type="domain" description="Large ribosomal subunit protein uL2 C-terminal" evidence="4">
    <location>
        <begin position="7"/>
        <end position="102"/>
    </location>
</feature>
<dbReference type="GO" id="GO:0005762">
    <property type="term" value="C:mitochondrial large ribosomal subunit"/>
    <property type="evidence" value="ECO:0007669"/>
    <property type="project" value="TreeGrafter"/>
</dbReference>
<dbReference type="GO" id="GO:0032543">
    <property type="term" value="P:mitochondrial translation"/>
    <property type="evidence" value="ECO:0007669"/>
    <property type="project" value="TreeGrafter"/>
</dbReference>
<dbReference type="InterPro" id="IPR014722">
    <property type="entry name" value="Rib_uL2_dom2"/>
</dbReference>
<dbReference type="InterPro" id="IPR014726">
    <property type="entry name" value="Ribosomal_uL2_dom3"/>
</dbReference>
<dbReference type="Pfam" id="PF03947">
    <property type="entry name" value="Ribosomal_L2_C"/>
    <property type="match status" value="1"/>
</dbReference>
<dbReference type="Gene3D" id="2.30.30.30">
    <property type="match status" value="1"/>
</dbReference>
<dbReference type="InterPro" id="IPR022669">
    <property type="entry name" value="Ribosomal_uL2_C"/>
</dbReference>
<evidence type="ECO:0000313" key="5">
    <source>
        <dbReference type="EMBL" id="GFP93276.1"/>
    </source>
</evidence>
<dbReference type="PANTHER" id="PTHR13691:SF5">
    <property type="entry name" value="LARGE RIBOSOMAL SUBUNIT PROTEIN UL2M"/>
    <property type="match status" value="1"/>
</dbReference>
<protein>
    <submittedName>
        <fullName evidence="5">50S ribosomal protein l2 plastid</fullName>
    </submittedName>
</protein>
<proteinExistence type="inferred from homology"/>
<dbReference type="PANTHER" id="PTHR13691">
    <property type="entry name" value="RIBOSOMAL PROTEIN L2"/>
    <property type="match status" value="1"/>
</dbReference>
<reference evidence="5" key="1">
    <citation type="submission" date="2020-07" db="EMBL/GenBank/DDBJ databases">
        <title>Ethylene signaling mediates host invasion by parasitic plants.</title>
        <authorList>
            <person name="Yoshida S."/>
        </authorList>
    </citation>
    <scope>NUCLEOTIDE SEQUENCE</scope>
    <source>
        <strain evidence="5">Okayama</strain>
    </source>
</reference>
<comment type="caution">
    <text evidence="5">The sequence shown here is derived from an EMBL/GenBank/DDBJ whole genome shotgun (WGS) entry which is preliminary data.</text>
</comment>
<keyword evidence="6" id="KW-1185">Reference proteome</keyword>